<organism evidence="2 3">
    <name type="scientific">Bugula neritina</name>
    <name type="common">Brown bryozoan</name>
    <name type="synonym">Sertularia neritina</name>
    <dbReference type="NCBI Taxonomy" id="10212"/>
    <lineage>
        <taxon>Eukaryota</taxon>
        <taxon>Metazoa</taxon>
        <taxon>Spiralia</taxon>
        <taxon>Lophotrochozoa</taxon>
        <taxon>Bryozoa</taxon>
        <taxon>Gymnolaemata</taxon>
        <taxon>Cheilostomatida</taxon>
        <taxon>Flustrina</taxon>
        <taxon>Buguloidea</taxon>
        <taxon>Bugulidae</taxon>
        <taxon>Bugula</taxon>
    </lineage>
</organism>
<evidence type="ECO:0000313" key="2">
    <source>
        <dbReference type="EMBL" id="KAF6018248.1"/>
    </source>
</evidence>
<dbReference type="Proteomes" id="UP000593567">
    <property type="component" value="Unassembled WGS sequence"/>
</dbReference>
<gene>
    <name evidence="2" type="ORF">EB796_023439</name>
</gene>
<comment type="caution">
    <text evidence="2">The sequence shown here is derived from an EMBL/GenBank/DDBJ whole genome shotgun (WGS) entry which is preliminary data.</text>
</comment>
<proteinExistence type="predicted"/>
<dbReference type="EMBL" id="VXIV02003326">
    <property type="protein sequence ID" value="KAF6018248.1"/>
    <property type="molecule type" value="Genomic_DNA"/>
</dbReference>
<name>A0A7J7IYG4_BUGNE</name>
<dbReference type="AlphaFoldDB" id="A0A7J7IYG4"/>
<keyword evidence="3" id="KW-1185">Reference proteome</keyword>
<feature type="region of interest" description="Disordered" evidence="1">
    <location>
        <begin position="1"/>
        <end position="56"/>
    </location>
</feature>
<protein>
    <submittedName>
        <fullName evidence="2">Uncharacterized protein</fullName>
    </submittedName>
</protein>
<reference evidence="2" key="1">
    <citation type="submission" date="2020-06" db="EMBL/GenBank/DDBJ databases">
        <title>Draft genome of Bugula neritina, a colonial animal packing powerful symbionts and potential medicines.</title>
        <authorList>
            <person name="Rayko M."/>
        </authorList>
    </citation>
    <scope>NUCLEOTIDE SEQUENCE [LARGE SCALE GENOMIC DNA]</scope>
    <source>
        <strain evidence="2">Kwan_BN1</strain>
    </source>
</reference>
<evidence type="ECO:0000256" key="1">
    <source>
        <dbReference type="SAM" id="MobiDB-lite"/>
    </source>
</evidence>
<evidence type="ECO:0000313" key="3">
    <source>
        <dbReference type="Proteomes" id="UP000593567"/>
    </source>
</evidence>
<feature type="compositionally biased region" description="Polar residues" evidence="1">
    <location>
        <begin position="12"/>
        <end position="56"/>
    </location>
</feature>
<feature type="region of interest" description="Disordered" evidence="1">
    <location>
        <begin position="182"/>
        <end position="218"/>
    </location>
</feature>
<sequence length="317" mass="34371">MTTANAPDKSITPGTVNMSTADGDHNSSTMFTNSSSDTKIQASTPQSTSIPHSLLNTTTAAPVPLVNTNSSASETSTMTLDGFSLEYNQTQHADTSAPSADNQTTPQTDPADLVTSSVTAGPVLSVTSLSQPNDSVVAASSMTPEEEDFNIALSTFLPTSTQCQPTMAANSTLADTNITETASGTTTTANTPTTTANTPTTENTPATATTTNNNRQHTTKTHNQYTNYNRQHQLQQSTYQLQQQHQLQQSTYQLQQPTYQLQQSTYQQQSTHQLQQPTYQLQHQHTNYTKSTDNVLNIQQCDNFFSSTQLWGTNKLI</sequence>
<accession>A0A7J7IYG4</accession>
<feature type="region of interest" description="Disordered" evidence="1">
    <location>
        <begin position="91"/>
        <end position="111"/>
    </location>
</feature>
<feature type="compositionally biased region" description="Low complexity" evidence="1">
    <location>
        <begin position="182"/>
        <end position="216"/>
    </location>
</feature>